<dbReference type="AlphaFoldDB" id="A0A135LJP7"/>
<dbReference type="SUPFAM" id="SSF88713">
    <property type="entry name" value="Glycoside hydrolase/deacetylase"/>
    <property type="match status" value="1"/>
</dbReference>
<dbReference type="EMBL" id="LHQR01000065">
    <property type="protein sequence ID" value="KXG49195.1"/>
    <property type="molecule type" value="Genomic_DNA"/>
</dbReference>
<name>A0A135LJP7_PENPA</name>
<accession>A0A135LJP7</accession>
<protein>
    <submittedName>
        <fullName evidence="2">Glycoside hydrolase/deacetylase, beta/alpha-barrel</fullName>
    </submittedName>
</protein>
<dbReference type="STRING" id="5078.A0A135LJP7"/>
<dbReference type="Pfam" id="PF01522">
    <property type="entry name" value="Polysacc_deac_1"/>
    <property type="match status" value="1"/>
</dbReference>
<dbReference type="SUPFAM" id="SSF109604">
    <property type="entry name" value="HD-domain/PDEase-like"/>
    <property type="match status" value="1"/>
</dbReference>
<dbReference type="NCBIfam" id="TIGR03401">
    <property type="entry name" value="cyanamide_fam"/>
    <property type="match status" value="1"/>
</dbReference>
<organism evidence="2 3">
    <name type="scientific">Penicillium patulum</name>
    <name type="common">Penicillium griseofulvum</name>
    <dbReference type="NCBI Taxonomy" id="5078"/>
    <lineage>
        <taxon>Eukaryota</taxon>
        <taxon>Fungi</taxon>
        <taxon>Dikarya</taxon>
        <taxon>Ascomycota</taxon>
        <taxon>Pezizomycotina</taxon>
        <taxon>Eurotiomycetes</taxon>
        <taxon>Eurotiomycetidae</taxon>
        <taxon>Eurotiales</taxon>
        <taxon>Aspergillaceae</taxon>
        <taxon>Penicillium</taxon>
    </lineage>
</organism>
<dbReference type="GO" id="GO:0016810">
    <property type="term" value="F:hydrolase activity, acting on carbon-nitrogen (but not peptide) bonds"/>
    <property type="evidence" value="ECO:0007669"/>
    <property type="project" value="InterPro"/>
</dbReference>
<proteinExistence type="predicted"/>
<dbReference type="SMART" id="SM00471">
    <property type="entry name" value="HDc"/>
    <property type="match status" value="1"/>
</dbReference>
<dbReference type="CDD" id="cd00077">
    <property type="entry name" value="HDc"/>
    <property type="match status" value="1"/>
</dbReference>
<keyword evidence="2" id="KW-0378">Hydrolase</keyword>
<dbReference type="PANTHER" id="PTHR35569:SF1">
    <property type="entry name" value="CYANAMIDE HYDRATASE DDI2-RELATED"/>
    <property type="match status" value="1"/>
</dbReference>
<dbReference type="InterPro" id="IPR003607">
    <property type="entry name" value="HD/PDEase_dom"/>
</dbReference>
<feature type="domain" description="NodB homology" evidence="1">
    <location>
        <begin position="241"/>
        <end position="424"/>
    </location>
</feature>
<dbReference type="Proteomes" id="UP000070168">
    <property type="component" value="Unassembled WGS sequence"/>
</dbReference>
<dbReference type="Pfam" id="PF01966">
    <property type="entry name" value="HD"/>
    <property type="match status" value="1"/>
</dbReference>
<dbReference type="InterPro" id="IPR017771">
    <property type="entry name" value="Cyanamide_hydratase_HD"/>
</dbReference>
<sequence length="435" mass="48345">MCPSNDPVSAYGFTPVVSSAAELLAIDPPTTPAPFIAVAEVPIPETPLAQRINEYAKSNLLEPTYNHSLRVYHFGLAIKRYRFPDWAFTDETYFLACLLHDIGTTQKNLESTRMSFEFFGGLKALQVLQNLKPSFVGGAVAVAPKDQAESVAEAVIRHQDLCEKGKITTLGQLLQLATIFDNTGSYANLIHPSTIQDVSNHFPRLKWSSCFAGTIHEENRLKPWAHTTTLDVLFRVDTNKRVVALTIDDAPSIHTPAILRLLQSHNATATFFLIGSQIPGNESVLADLVRTGNELANHAMYDEPSRALSDDVLAEQMKVVHARIQEAYLAAGNTAQPENWLFRPGSGFFSSRMRTLVKELGYRLVLGDVYPHDPQVPFWKLNASHILSMVKPGSIIICHDCREWTVPMLQKVLPELSRRGYRVVTVSELLKEIGS</sequence>
<evidence type="ECO:0000259" key="1">
    <source>
        <dbReference type="PROSITE" id="PS51677"/>
    </source>
</evidence>
<dbReference type="CDD" id="cd10958">
    <property type="entry name" value="CE4_NodB_like_2"/>
    <property type="match status" value="1"/>
</dbReference>
<dbReference type="OrthoDB" id="409121at2759"/>
<gene>
    <name evidence="2" type="ORF">PGRI_030650</name>
</gene>
<reference evidence="2 3" key="1">
    <citation type="journal article" date="2016" name="BMC Genomics">
        <title>Genome sequencing and secondary metabolism of the postharvest pathogen Penicillium griseofulvum.</title>
        <authorList>
            <person name="Banani H."/>
            <person name="Marcet-Houben M."/>
            <person name="Ballester A.R."/>
            <person name="Abbruscato P."/>
            <person name="Gonzalez-Candelas L."/>
            <person name="Gabaldon T."/>
            <person name="Spadaro D."/>
        </authorList>
    </citation>
    <scope>NUCLEOTIDE SEQUENCE [LARGE SCALE GENOMIC DNA]</scope>
    <source>
        <strain evidence="2 3">PG3</strain>
    </source>
</reference>
<dbReference type="InterPro" id="IPR006674">
    <property type="entry name" value="HD_domain"/>
</dbReference>
<dbReference type="InterPro" id="IPR002509">
    <property type="entry name" value="NODB_dom"/>
</dbReference>
<evidence type="ECO:0000313" key="3">
    <source>
        <dbReference type="Proteomes" id="UP000070168"/>
    </source>
</evidence>
<dbReference type="PANTHER" id="PTHR35569">
    <property type="entry name" value="CYANAMIDE HYDRATASE DDI2-RELATED"/>
    <property type="match status" value="1"/>
</dbReference>
<dbReference type="InterPro" id="IPR011330">
    <property type="entry name" value="Glyco_hydro/deAcase_b/a-brl"/>
</dbReference>
<dbReference type="RefSeq" id="XP_040647731.1">
    <property type="nucleotide sequence ID" value="XM_040790778.1"/>
</dbReference>
<dbReference type="GO" id="GO:0005975">
    <property type="term" value="P:carbohydrate metabolic process"/>
    <property type="evidence" value="ECO:0007669"/>
    <property type="project" value="InterPro"/>
</dbReference>
<comment type="caution">
    <text evidence="2">The sequence shown here is derived from an EMBL/GenBank/DDBJ whole genome shotgun (WGS) entry which is preliminary data.</text>
</comment>
<dbReference type="PROSITE" id="PS51677">
    <property type="entry name" value="NODB"/>
    <property type="match status" value="1"/>
</dbReference>
<keyword evidence="3" id="KW-1185">Reference proteome</keyword>
<dbReference type="GeneID" id="63706078"/>
<evidence type="ECO:0000313" key="2">
    <source>
        <dbReference type="EMBL" id="KXG49195.1"/>
    </source>
</evidence>
<dbReference type="Gene3D" id="1.10.3210.10">
    <property type="entry name" value="Hypothetical protein af1432"/>
    <property type="match status" value="1"/>
</dbReference>
<dbReference type="Gene3D" id="3.20.20.370">
    <property type="entry name" value="Glycoside hydrolase/deacetylase"/>
    <property type="match status" value="1"/>
</dbReference>